<dbReference type="Pfam" id="PF00144">
    <property type="entry name" value="Beta-lactamase"/>
    <property type="match status" value="1"/>
</dbReference>
<dbReference type="PANTHER" id="PTHR43283:SF3">
    <property type="entry name" value="BETA-LACTAMASE FAMILY PROTEIN (AFU_ORTHOLOGUE AFUA_5G07500)"/>
    <property type="match status" value="1"/>
</dbReference>
<organism evidence="2 3">
    <name type="scientific">Brevundimonas fontaquae</name>
    <dbReference type="NCBI Taxonomy" id="2813778"/>
    <lineage>
        <taxon>Bacteria</taxon>
        <taxon>Pseudomonadati</taxon>
        <taxon>Pseudomonadota</taxon>
        <taxon>Alphaproteobacteria</taxon>
        <taxon>Caulobacterales</taxon>
        <taxon>Caulobacteraceae</taxon>
        <taxon>Brevundimonas</taxon>
    </lineage>
</organism>
<dbReference type="InterPro" id="IPR050789">
    <property type="entry name" value="Diverse_Enzym_Activities"/>
</dbReference>
<keyword evidence="3" id="KW-1185">Reference proteome</keyword>
<proteinExistence type="predicted"/>
<dbReference type="SUPFAM" id="SSF56601">
    <property type="entry name" value="beta-lactamase/transpeptidase-like"/>
    <property type="match status" value="1"/>
</dbReference>
<evidence type="ECO:0000313" key="3">
    <source>
        <dbReference type="Proteomes" id="UP000662957"/>
    </source>
</evidence>
<reference evidence="2 3" key="1">
    <citation type="submission" date="2021-02" db="EMBL/GenBank/DDBJ databases">
        <title>Brevundimonas sp. CS1 genome sequence.</title>
        <authorList>
            <person name="Lee K."/>
            <person name="Choi Y.-J."/>
            <person name="Son H.-R."/>
        </authorList>
    </citation>
    <scope>NUCLEOTIDE SEQUENCE [LARGE SCALE GENOMIC DNA]</scope>
    <source>
        <strain evidence="2 3">CS1</strain>
    </source>
</reference>
<dbReference type="EMBL" id="CP070968">
    <property type="protein sequence ID" value="QSF55754.1"/>
    <property type="molecule type" value="Genomic_DNA"/>
</dbReference>
<gene>
    <name evidence="2" type="ORF">JX001_02840</name>
</gene>
<protein>
    <submittedName>
        <fullName evidence="2">Beta-lactamase family protein</fullName>
    </submittedName>
</protein>
<accession>A0ABX7LUB7</accession>
<evidence type="ECO:0000313" key="2">
    <source>
        <dbReference type="EMBL" id="QSF55754.1"/>
    </source>
</evidence>
<dbReference type="InterPro" id="IPR001466">
    <property type="entry name" value="Beta-lactam-related"/>
</dbReference>
<evidence type="ECO:0000259" key="1">
    <source>
        <dbReference type="Pfam" id="PF00144"/>
    </source>
</evidence>
<dbReference type="PANTHER" id="PTHR43283">
    <property type="entry name" value="BETA-LACTAMASE-RELATED"/>
    <property type="match status" value="1"/>
</dbReference>
<feature type="domain" description="Beta-lactamase-related" evidence="1">
    <location>
        <begin position="29"/>
        <end position="383"/>
    </location>
</feature>
<sequence>MATPAYAAVLQIAPTETRQAARIMATARLDAVIDRAIAEKRIVGTVVLVMQDGAVVYQRAAGFADRDARTPMRSDTIFRLASISKPIVSVALMRLVEEGRLSLDDPVTRWLPDFQPHMPDGTTPVITLRQLLTHSSGLSYRFIEPAGSAYDRLNVSDGLDQPGLGLAENLKRLEQAPLVYPPGTSWRYSLGIDVLGGVIAKASGKSLPEIVAETVTGPLGMEDTGFSVREPERLATPYADGTPQPEEITDGMAVPLGDGVVRFAPGRALDPSSYPSGGGGMVGTADDIVRFLEAVRTGGGPILAPSTVADMMTDHIGPSAQTQGPGWGFGYGWAVLDDPEVGHTPQAKGTIQWGGAYGHSWFVDPVHRLTVVALTNTTFEGMSGAFPGEVRDAVYGGAVD</sequence>
<dbReference type="InterPro" id="IPR012338">
    <property type="entry name" value="Beta-lactam/transpept-like"/>
</dbReference>
<name>A0ABX7LUB7_9CAUL</name>
<dbReference type="Proteomes" id="UP000662957">
    <property type="component" value="Chromosome"/>
</dbReference>
<dbReference type="Gene3D" id="3.40.710.10">
    <property type="entry name" value="DD-peptidase/beta-lactamase superfamily"/>
    <property type="match status" value="1"/>
</dbReference>